<name>A0AB33L599_9FLAO</name>
<reference evidence="3" key="1">
    <citation type="submission" date="2024-08" db="EMBL/GenBank/DDBJ databases">
        <title>Whole genome sequence of Tenacibaculum sp. strain pbs-1 associated with black-spot shell disease in Akoya pearl oysters.</title>
        <authorList>
            <person name="Sakatoku A."/>
            <person name="Suzuki T."/>
            <person name="Hatano K."/>
            <person name="Seki M."/>
            <person name="Tanaka D."/>
            <person name="Nakamura S."/>
            <person name="Suzuki N."/>
            <person name="Isshiki T."/>
        </authorList>
    </citation>
    <scope>NUCLEOTIDE SEQUENCE</scope>
    <source>
        <strain evidence="3">Pbs-1</strain>
    </source>
</reference>
<evidence type="ECO:0000313" key="3">
    <source>
        <dbReference type="EMBL" id="BFP68377.1"/>
    </source>
</evidence>
<dbReference type="NCBIfam" id="TIGR03696">
    <property type="entry name" value="Rhs_assc_core"/>
    <property type="match status" value="1"/>
</dbReference>
<sequence length="149" mass="16816">MYYNRFRYYSSDTGTYISQDPIGLAGRMPNMYSYVANSTIWVDPFGLTGVFSSTTIWTATSPKGTGNTYKIFQQNIDFDIIDDKGRTNLDRMSKGRAPLGKDGKPMNLHHSKQKGHGPLFEMTDEVHKTYDRTSALHPYKVSGEGQKSL</sequence>
<accession>A0AB33L599</accession>
<dbReference type="InterPro" id="IPR022385">
    <property type="entry name" value="Rhs_assc_core"/>
</dbReference>
<gene>
    <name evidence="3" type="ORF">Pbs1_17200</name>
</gene>
<dbReference type="InterPro" id="IPR026834">
    <property type="entry name" value="LHH"/>
</dbReference>
<evidence type="ECO:0000256" key="1">
    <source>
        <dbReference type="SAM" id="MobiDB-lite"/>
    </source>
</evidence>
<feature type="compositionally biased region" description="Basic and acidic residues" evidence="1">
    <location>
        <begin position="89"/>
        <end position="104"/>
    </location>
</feature>
<dbReference type="Gene3D" id="2.180.10.10">
    <property type="entry name" value="RHS repeat-associated core"/>
    <property type="match status" value="1"/>
</dbReference>
<dbReference type="AlphaFoldDB" id="A0AB33L599"/>
<proteinExistence type="predicted"/>
<feature type="domain" description="LHH" evidence="2">
    <location>
        <begin position="87"/>
        <end position="144"/>
    </location>
</feature>
<organism evidence="3">
    <name type="scientific">Tenacibaculum sp. Pbs-1</name>
    <dbReference type="NCBI Taxonomy" id="3238748"/>
    <lineage>
        <taxon>Bacteria</taxon>
        <taxon>Pseudomonadati</taxon>
        <taxon>Bacteroidota</taxon>
        <taxon>Flavobacteriia</taxon>
        <taxon>Flavobacteriales</taxon>
        <taxon>Flavobacteriaceae</taxon>
        <taxon>Tenacibaculum</taxon>
    </lineage>
</organism>
<dbReference type="Pfam" id="PF14411">
    <property type="entry name" value="LHH"/>
    <property type="match status" value="1"/>
</dbReference>
<protein>
    <recommendedName>
        <fullName evidence="2">LHH domain-containing protein</fullName>
    </recommendedName>
</protein>
<feature type="region of interest" description="Disordered" evidence="1">
    <location>
        <begin position="89"/>
        <end position="120"/>
    </location>
</feature>
<evidence type="ECO:0000259" key="2">
    <source>
        <dbReference type="Pfam" id="PF14411"/>
    </source>
</evidence>
<dbReference type="EMBL" id="AP035888">
    <property type="protein sequence ID" value="BFP68377.1"/>
    <property type="molecule type" value="Genomic_DNA"/>
</dbReference>